<dbReference type="KEGG" id="halg:HUG10_18815"/>
<geneLocation type="plasmid" evidence="7 8">
    <name>unnamed1</name>
</geneLocation>
<keyword evidence="4 6" id="KW-1133">Transmembrane helix</keyword>
<evidence type="ECO:0000256" key="6">
    <source>
        <dbReference type="SAM" id="Phobius"/>
    </source>
</evidence>
<comment type="subcellular location">
    <subcellularLocation>
        <location evidence="1">Cell membrane</location>
        <topology evidence="1">Multi-pass membrane protein</topology>
    </subcellularLocation>
</comment>
<dbReference type="InterPro" id="IPR017039">
    <property type="entry name" value="Virul_fac_BrkB"/>
</dbReference>
<gene>
    <name evidence="7" type="ORF">HUG10_18815</name>
</gene>
<dbReference type="Proteomes" id="UP000509750">
    <property type="component" value="Plasmid unnamed1"/>
</dbReference>
<name>A0A7D5K3G8_9EURY</name>
<feature type="transmembrane region" description="Helical" evidence="6">
    <location>
        <begin position="140"/>
        <end position="163"/>
    </location>
</feature>
<accession>A0A7D5K3G8</accession>
<reference evidence="7 8" key="1">
    <citation type="submission" date="2020-07" db="EMBL/GenBank/DDBJ databases">
        <title>Gai3-2, isolated from salt lake.</title>
        <authorList>
            <person name="Cui H."/>
            <person name="Shi X."/>
        </authorList>
    </citation>
    <scope>NUCLEOTIDE SEQUENCE [LARGE SCALE GENOMIC DNA]</scope>
    <source>
        <strain evidence="7 8">Gai3-2</strain>
        <plasmid evidence="7 8">unnamed1</plasmid>
    </source>
</reference>
<proteinExistence type="predicted"/>
<dbReference type="PANTHER" id="PTHR30213:SF0">
    <property type="entry name" value="UPF0761 MEMBRANE PROTEIN YIHY"/>
    <property type="match status" value="1"/>
</dbReference>
<dbReference type="Pfam" id="PF03631">
    <property type="entry name" value="Virul_fac_BrkB"/>
    <property type="match status" value="1"/>
</dbReference>
<evidence type="ECO:0000256" key="1">
    <source>
        <dbReference type="ARBA" id="ARBA00004651"/>
    </source>
</evidence>
<feature type="transmembrane region" description="Helical" evidence="6">
    <location>
        <begin position="170"/>
        <end position="190"/>
    </location>
</feature>
<dbReference type="GO" id="GO:0005886">
    <property type="term" value="C:plasma membrane"/>
    <property type="evidence" value="ECO:0007669"/>
    <property type="project" value="UniProtKB-SubCell"/>
</dbReference>
<keyword evidence="5 6" id="KW-0472">Membrane</keyword>
<evidence type="ECO:0000256" key="5">
    <source>
        <dbReference type="ARBA" id="ARBA00023136"/>
    </source>
</evidence>
<evidence type="ECO:0000313" key="7">
    <source>
        <dbReference type="EMBL" id="QLG29661.1"/>
    </source>
</evidence>
<feature type="transmembrane region" description="Helical" evidence="6">
    <location>
        <begin position="235"/>
        <end position="259"/>
    </location>
</feature>
<sequence>MFSRVPTSAEFSRALTTGRAVVSVLQDNYASFIAGSIAFAAFLSIPPLLALAVALAGILGATGIVAEALERADVYLTPTAQSLFLDALSSSEGRAGASLISVLILLWSALRVFRGLDTAFSLLYGSTEDLGIVDSARDGLVVLVALVVALAVSAGVATLIALFPTGPLGTVIAPVVLIVGLAVAFLPMYYVFPDTDVTVREVVPGAVVAAVGCATLAGGFRLYTGFADQYEVYGAIGAVLVVLLWLYGAGLMLLTGVAVNVVTSGRVDVAGGGGFDE</sequence>
<evidence type="ECO:0000313" key="8">
    <source>
        <dbReference type="Proteomes" id="UP000509750"/>
    </source>
</evidence>
<dbReference type="PIRSF" id="PIRSF035875">
    <property type="entry name" value="RNase_BN"/>
    <property type="match status" value="1"/>
</dbReference>
<feature type="transmembrane region" description="Helical" evidence="6">
    <location>
        <begin position="32"/>
        <end position="61"/>
    </location>
</feature>
<keyword evidence="8" id="KW-1185">Reference proteome</keyword>
<keyword evidence="3 6" id="KW-0812">Transmembrane</keyword>
<dbReference type="RefSeq" id="WP_179171235.1">
    <property type="nucleotide sequence ID" value="NZ_CP058530.1"/>
</dbReference>
<keyword evidence="7" id="KW-0614">Plasmid</keyword>
<evidence type="ECO:0000256" key="4">
    <source>
        <dbReference type="ARBA" id="ARBA00022989"/>
    </source>
</evidence>
<feature type="transmembrane region" description="Helical" evidence="6">
    <location>
        <begin position="202"/>
        <end position="223"/>
    </location>
</feature>
<dbReference type="AlphaFoldDB" id="A0A7D5K3G8"/>
<evidence type="ECO:0000256" key="3">
    <source>
        <dbReference type="ARBA" id="ARBA00022692"/>
    </source>
</evidence>
<dbReference type="GeneID" id="56030930"/>
<evidence type="ECO:0000256" key="2">
    <source>
        <dbReference type="ARBA" id="ARBA00022475"/>
    </source>
</evidence>
<dbReference type="PANTHER" id="PTHR30213">
    <property type="entry name" value="INNER MEMBRANE PROTEIN YHJD"/>
    <property type="match status" value="1"/>
</dbReference>
<keyword evidence="2" id="KW-1003">Cell membrane</keyword>
<organism evidence="7 8">
    <name type="scientific">Halorarum halophilum</name>
    <dbReference type="NCBI Taxonomy" id="2743090"/>
    <lineage>
        <taxon>Archaea</taxon>
        <taxon>Methanobacteriati</taxon>
        <taxon>Methanobacteriota</taxon>
        <taxon>Stenosarchaea group</taxon>
        <taxon>Halobacteria</taxon>
        <taxon>Halobacteriales</taxon>
        <taxon>Haloferacaceae</taxon>
        <taxon>Halorarum</taxon>
    </lineage>
</organism>
<dbReference type="OrthoDB" id="204872at2157"/>
<protein>
    <submittedName>
        <fullName evidence="7">YihY/virulence factor BrkB family protein</fullName>
    </submittedName>
</protein>
<dbReference type="EMBL" id="CP058530">
    <property type="protein sequence ID" value="QLG29661.1"/>
    <property type="molecule type" value="Genomic_DNA"/>
</dbReference>